<feature type="transmembrane region" description="Helical" evidence="8">
    <location>
        <begin position="243"/>
        <end position="272"/>
    </location>
</feature>
<accession>A0A140NSP3</accession>
<proteinExistence type="inferred from homology"/>
<keyword evidence="4" id="KW-1003">Cell membrane</keyword>
<feature type="transmembrane region" description="Helical" evidence="8">
    <location>
        <begin position="308"/>
        <end position="337"/>
    </location>
</feature>
<dbReference type="Pfam" id="PF01594">
    <property type="entry name" value="AI-2E_transport"/>
    <property type="match status" value="1"/>
</dbReference>
<dbReference type="AlphaFoldDB" id="A0A140NSP3"/>
<dbReference type="NCBIfam" id="NF008216">
    <property type="entry name" value="PRK10983.1"/>
    <property type="match status" value="1"/>
</dbReference>
<name>A0A140NSP3_PROSM</name>
<dbReference type="OrthoDB" id="5298283at2"/>
<evidence type="ECO:0000256" key="7">
    <source>
        <dbReference type="ARBA" id="ARBA00023136"/>
    </source>
</evidence>
<evidence type="ECO:0000313" key="10">
    <source>
        <dbReference type="Proteomes" id="UP000005012"/>
    </source>
</evidence>
<feature type="transmembrane region" description="Helical" evidence="8">
    <location>
        <begin position="65"/>
        <end position="90"/>
    </location>
</feature>
<evidence type="ECO:0000256" key="6">
    <source>
        <dbReference type="ARBA" id="ARBA00022989"/>
    </source>
</evidence>
<evidence type="ECO:0000256" key="8">
    <source>
        <dbReference type="SAM" id="Phobius"/>
    </source>
</evidence>
<evidence type="ECO:0000256" key="1">
    <source>
        <dbReference type="ARBA" id="ARBA00004651"/>
    </source>
</evidence>
<gene>
    <name evidence="9" type="ordered locus">S70_19475</name>
</gene>
<keyword evidence="6 8" id="KW-1133">Transmembrane helix</keyword>
<feature type="transmembrane region" description="Helical" evidence="8">
    <location>
        <begin position="164"/>
        <end position="180"/>
    </location>
</feature>
<dbReference type="GO" id="GO:0005886">
    <property type="term" value="C:plasma membrane"/>
    <property type="evidence" value="ECO:0007669"/>
    <property type="project" value="UniProtKB-SubCell"/>
</dbReference>
<dbReference type="PROSITE" id="PS51257">
    <property type="entry name" value="PROKAR_LIPOPROTEIN"/>
    <property type="match status" value="1"/>
</dbReference>
<reference evidence="9 10" key="1">
    <citation type="journal article" date="2012" name="J. Bacteriol.">
        <title>Complete Genome Sequence of Providencia stuartii Clinical Isolate MRSN 2154.</title>
        <authorList>
            <person name="Clifford R.J."/>
            <person name="Hang J."/>
            <person name="Riley M.C."/>
            <person name="Onmus-Leone F."/>
            <person name="Kuschner R.A."/>
            <person name="Lesho E.P."/>
            <person name="Waterman P.E."/>
        </authorList>
    </citation>
    <scope>NUCLEOTIDE SEQUENCE [LARGE SCALE GENOMIC DNA]</scope>
    <source>
        <strain evidence="9 10">MRSN 2154</strain>
    </source>
</reference>
<reference evidence="10" key="2">
    <citation type="submission" date="2012-04" db="EMBL/GenBank/DDBJ databases">
        <title>Complete genome sequence of Providencia stuartii clinical isolate MRSN 2154.</title>
        <authorList>
            <person name="Clifford R.J."/>
            <person name="Hang J."/>
            <person name="Riley M.C."/>
            <person name="Onmus-Leone F."/>
            <person name="Kuschner R.A."/>
            <person name="Lesho E.P."/>
            <person name="Waterman P.E."/>
        </authorList>
    </citation>
    <scope>NUCLEOTIDE SEQUENCE [LARGE SCALE GENOMIC DNA]</scope>
    <source>
        <strain evidence="10">MRSN 2154</strain>
    </source>
</reference>
<dbReference type="KEGG" id="psi:S70_19475"/>
<evidence type="ECO:0000313" key="9">
    <source>
        <dbReference type="EMBL" id="AFH95690.1"/>
    </source>
</evidence>
<dbReference type="InterPro" id="IPR002549">
    <property type="entry name" value="AI-2E-like"/>
</dbReference>
<sequence>MEKSQKRLDLPKLIFGFAFIILMIAACFWVLNPFILGFVWAGMMVIATWPLLLRIEARLWNKRWLAALVMVSLILLLFVIPLGILIGSIIQNSTPLIELAKSPNSLRLPDLEWLNSVPFVGEKIYYAWHSLVASGGNALLAKVQPYLGQAAGWFLAQAINAGRFMFHLALMLLFSGLLYLKGESVMLGIRHFAVRLAGIRGDAAVVLAAQSIRAVALGVVVTALIQAIVGGVGLALSGISYAAILTVLLFICCVAQLGPLLIMVPSVIWLFWTGDTTWAIILAVWAAVVATMDGVLRPWLIKMGADLPMVLILVGVIGGILSFGMIGLFIGPVVLAVSYSLLKAWMNEVAIPNENLEETEKFLEEEFMSKK</sequence>
<dbReference type="Proteomes" id="UP000005012">
    <property type="component" value="Chromosome"/>
</dbReference>
<evidence type="ECO:0000256" key="5">
    <source>
        <dbReference type="ARBA" id="ARBA00022692"/>
    </source>
</evidence>
<evidence type="ECO:0000256" key="3">
    <source>
        <dbReference type="ARBA" id="ARBA00022448"/>
    </source>
</evidence>
<dbReference type="HOGENOM" id="CLU_041771_1_1_6"/>
<keyword evidence="5 8" id="KW-0812">Transmembrane</keyword>
<evidence type="ECO:0000256" key="2">
    <source>
        <dbReference type="ARBA" id="ARBA00009773"/>
    </source>
</evidence>
<protein>
    <submittedName>
        <fullName evidence="9">Inner membrane protein</fullName>
    </submittedName>
</protein>
<feature type="transmembrane region" description="Helical" evidence="8">
    <location>
        <begin position="37"/>
        <end position="53"/>
    </location>
</feature>
<evidence type="ECO:0000256" key="4">
    <source>
        <dbReference type="ARBA" id="ARBA00022475"/>
    </source>
</evidence>
<dbReference type="PATRIC" id="fig|1157951.4.peg.3914"/>
<dbReference type="GeneID" id="93519585"/>
<keyword evidence="7 8" id="KW-0472">Membrane</keyword>
<comment type="similarity">
    <text evidence="2">Belongs to the autoinducer-2 exporter (AI-2E) (TC 2.A.86) family.</text>
</comment>
<feature type="transmembrane region" description="Helical" evidence="8">
    <location>
        <begin position="12"/>
        <end position="31"/>
    </location>
</feature>
<dbReference type="EMBL" id="CP003488">
    <property type="protein sequence ID" value="AFH95690.1"/>
    <property type="molecule type" value="Genomic_DNA"/>
</dbReference>
<keyword evidence="3" id="KW-0813">Transport</keyword>
<feature type="transmembrane region" description="Helical" evidence="8">
    <location>
        <begin position="278"/>
        <end position="296"/>
    </location>
</feature>
<dbReference type="PANTHER" id="PTHR21716:SF67">
    <property type="entry name" value="TRANSPORT PROTEIN YDIK-RELATED"/>
    <property type="match status" value="1"/>
</dbReference>
<dbReference type="PANTHER" id="PTHR21716">
    <property type="entry name" value="TRANSMEMBRANE PROTEIN"/>
    <property type="match status" value="1"/>
</dbReference>
<feature type="transmembrane region" description="Helical" evidence="8">
    <location>
        <begin position="215"/>
        <end position="236"/>
    </location>
</feature>
<organism evidence="9 10">
    <name type="scientific">Providencia stuartii (strain MRSN 2154)</name>
    <dbReference type="NCBI Taxonomy" id="1157951"/>
    <lineage>
        <taxon>Bacteria</taxon>
        <taxon>Pseudomonadati</taxon>
        <taxon>Pseudomonadota</taxon>
        <taxon>Gammaproteobacteria</taxon>
        <taxon>Enterobacterales</taxon>
        <taxon>Morganellaceae</taxon>
        <taxon>Providencia</taxon>
    </lineage>
</organism>
<comment type="subcellular location">
    <subcellularLocation>
        <location evidence="1">Cell membrane</location>
        <topology evidence="1">Multi-pass membrane protein</topology>
    </subcellularLocation>
</comment>
<dbReference type="RefSeq" id="WP_014658214.1">
    <property type="nucleotide sequence ID" value="NC_017731.1"/>
</dbReference>